<dbReference type="NCBIfam" id="NF002958">
    <property type="entry name" value="PRK03620.1"/>
    <property type="match status" value="1"/>
</dbReference>
<dbReference type="OrthoDB" id="8995637at2"/>
<dbReference type="EC" id="4.2.1.41" evidence="5"/>
<dbReference type="GO" id="GO:0047448">
    <property type="term" value="F:5-dehydro-4-deoxyglucarate dehydratase activity"/>
    <property type="evidence" value="ECO:0007669"/>
    <property type="project" value="UniProtKB-EC"/>
</dbReference>
<dbReference type="Proteomes" id="UP000316988">
    <property type="component" value="Unassembled WGS sequence"/>
</dbReference>
<gene>
    <name evidence="5" type="ORF">FNM00_13925</name>
</gene>
<evidence type="ECO:0000313" key="6">
    <source>
        <dbReference type="Proteomes" id="UP000316988"/>
    </source>
</evidence>
<protein>
    <submittedName>
        <fullName evidence="5">5-dehydro-4-deoxyglucarate dehydratase</fullName>
        <ecNumber evidence="5">4.2.1.41</ecNumber>
    </submittedName>
</protein>
<dbReference type="AlphaFoldDB" id="A0A554RXD3"/>
<feature type="binding site" evidence="4">
    <location>
        <position position="53"/>
    </location>
    <ligand>
        <name>pyruvate</name>
        <dbReference type="ChEBI" id="CHEBI:15361"/>
    </ligand>
</feature>
<dbReference type="InterPro" id="IPR002220">
    <property type="entry name" value="DapA-like"/>
</dbReference>
<dbReference type="RefSeq" id="WP_143914155.1">
    <property type="nucleotide sequence ID" value="NZ_VLNT01000012.1"/>
</dbReference>
<evidence type="ECO:0000256" key="1">
    <source>
        <dbReference type="ARBA" id="ARBA00023239"/>
    </source>
</evidence>
<sequence>MSDIDLTIPDRSLLGFPVTPYEDDGSIAIEQLATQSEVLLSYGAQALFVGCGTGEVQCLSLDEHERLVRGSVEATAGRAPVFGAAGFGLPNAVEMVHRAARAGASAVLAFPPYMSSFHQPAVLSYYQQLADESPLPIVLYQRDGIVFGRETLLRLAEHPRVVGLKDGTGAVEMLQAQVNAIHDPRFFFFNGTPTAELFAPALGSLGVSSYSSALLNVVPEFAEQFNTAFLADDTETMRRYTTEVVLPFVELRDRTAGYAVSLIKEGVNLRGGSVGPVRGPLPTPTRRDREDLRRWLASIDLDTPLRPKSTADSERGGVTV</sequence>
<evidence type="ECO:0000313" key="5">
    <source>
        <dbReference type="EMBL" id="TSD58751.1"/>
    </source>
</evidence>
<dbReference type="GO" id="GO:0008840">
    <property type="term" value="F:4-hydroxy-tetrahydrodipicolinate synthase activity"/>
    <property type="evidence" value="ECO:0007669"/>
    <property type="project" value="TreeGrafter"/>
</dbReference>
<reference evidence="5 6" key="1">
    <citation type="submission" date="2019-07" db="EMBL/GenBank/DDBJ databases">
        <authorList>
            <person name="Zhao L.H."/>
        </authorList>
    </citation>
    <scope>NUCLEOTIDE SEQUENCE [LARGE SCALE GENOMIC DNA]</scope>
    <source>
        <strain evidence="5 6">Co35</strain>
    </source>
</reference>
<comment type="similarity">
    <text evidence="2">Belongs to the DapA family.</text>
</comment>
<dbReference type="PANTHER" id="PTHR12128:SF19">
    <property type="entry name" value="5-DEHYDRO-4-DEOXYGLUCARATE DEHYDRATASE 2-RELATED"/>
    <property type="match status" value="1"/>
</dbReference>
<accession>A0A554RXD3</accession>
<feature type="active site" description="Proton donor/acceptor" evidence="3">
    <location>
        <position position="140"/>
    </location>
</feature>
<dbReference type="SMART" id="SM01130">
    <property type="entry name" value="DHDPS"/>
    <property type="match status" value="1"/>
</dbReference>
<name>A0A554RXD3_9ACTN</name>
<organism evidence="5 6">
    <name type="scientific">Aeromicrobium piscarium</name>
    <dbReference type="NCBI Taxonomy" id="2590901"/>
    <lineage>
        <taxon>Bacteria</taxon>
        <taxon>Bacillati</taxon>
        <taxon>Actinomycetota</taxon>
        <taxon>Actinomycetes</taxon>
        <taxon>Propionibacteriales</taxon>
        <taxon>Nocardioidaceae</taxon>
        <taxon>Aeromicrobium</taxon>
    </lineage>
</organism>
<dbReference type="Gene3D" id="3.20.20.70">
    <property type="entry name" value="Aldolase class I"/>
    <property type="match status" value="1"/>
</dbReference>
<dbReference type="PANTHER" id="PTHR12128">
    <property type="entry name" value="DIHYDRODIPICOLINATE SYNTHASE"/>
    <property type="match status" value="1"/>
</dbReference>
<feature type="active site" description="Schiff-base intermediate with substrate" evidence="3">
    <location>
        <position position="165"/>
    </location>
</feature>
<evidence type="ECO:0000256" key="3">
    <source>
        <dbReference type="PIRSR" id="PIRSR001365-1"/>
    </source>
</evidence>
<comment type="caution">
    <text evidence="5">The sequence shown here is derived from an EMBL/GenBank/DDBJ whole genome shotgun (WGS) entry which is preliminary data.</text>
</comment>
<dbReference type="EMBL" id="VLNT01000012">
    <property type="protein sequence ID" value="TSD58751.1"/>
    <property type="molecule type" value="Genomic_DNA"/>
</dbReference>
<keyword evidence="1 2" id="KW-0456">Lyase</keyword>
<evidence type="ECO:0000256" key="2">
    <source>
        <dbReference type="PIRNR" id="PIRNR001365"/>
    </source>
</evidence>
<dbReference type="SUPFAM" id="SSF51569">
    <property type="entry name" value="Aldolase"/>
    <property type="match status" value="1"/>
</dbReference>
<keyword evidence="6" id="KW-1185">Reference proteome</keyword>
<dbReference type="InterPro" id="IPR013785">
    <property type="entry name" value="Aldolase_TIM"/>
</dbReference>
<evidence type="ECO:0000256" key="4">
    <source>
        <dbReference type="PIRSR" id="PIRSR001365-2"/>
    </source>
</evidence>
<dbReference type="PIRSF" id="PIRSF001365">
    <property type="entry name" value="DHDPS"/>
    <property type="match status" value="1"/>
</dbReference>
<proteinExistence type="inferred from homology"/>
<dbReference type="Pfam" id="PF00701">
    <property type="entry name" value="DHDPS"/>
    <property type="match status" value="1"/>
</dbReference>